<dbReference type="Pfam" id="PF07110">
    <property type="entry name" value="EthD"/>
    <property type="match status" value="2"/>
</dbReference>
<dbReference type="SUPFAM" id="SSF54909">
    <property type="entry name" value="Dimeric alpha+beta barrel"/>
    <property type="match status" value="2"/>
</dbReference>
<evidence type="ECO:0000259" key="1">
    <source>
        <dbReference type="Pfam" id="PF07110"/>
    </source>
</evidence>
<dbReference type="EMBL" id="AP018448">
    <property type="protein sequence ID" value="BBC38771.1"/>
    <property type="molecule type" value="Genomic_DNA"/>
</dbReference>
<dbReference type="InterPro" id="IPR009799">
    <property type="entry name" value="EthD_dom"/>
</dbReference>
<dbReference type="InterPro" id="IPR011008">
    <property type="entry name" value="Dimeric_a/b-barrel"/>
</dbReference>
<gene>
    <name evidence="2" type="ORF">SGFS_100650</name>
</gene>
<keyword evidence="3" id="KW-1185">Reference proteome</keyword>
<proteinExistence type="predicted"/>
<accession>A0ABM7FLI6</accession>
<feature type="domain" description="EthD" evidence="1">
    <location>
        <begin position="135"/>
        <end position="213"/>
    </location>
</feature>
<reference evidence="2 3" key="2">
    <citation type="journal article" date="2023" name="ChemBioChem">
        <title>Acyltransferase Domain Exchange between Two Independent Type I Polyketide Synthases in the Same Producer Strain of Macrolide Antibiotics.</title>
        <authorList>
            <person name="Kudo F."/>
            <person name="Kishikawa K."/>
            <person name="Tsuboi K."/>
            <person name="Kido T."/>
            <person name="Usui T."/>
            <person name="Hashimoto J."/>
            <person name="Shin-Ya K."/>
            <person name="Miyanaga A."/>
            <person name="Eguchi T."/>
        </authorList>
    </citation>
    <scope>NUCLEOTIDE SEQUENCE [LARGE SCALE GENOMIC DNA]</scope>
    <source>
        <strain evidence="2 3">A-8890</strain>
    </source>
</reference>
<evidence type="ECO:0000313" key="3">
    <source>
        <dbReference type="Proteomes" id="UP001321542"/>
    </source>
</evidence>
<dbReference type="RefSeq" id="WP_286259307.1">
    <property type="nucleotide sequence ID" value="NZ_AP018448.1"/>
</dbReference>
<organism evidence="2 3">
    <name type="scientific">Streptomyces graminofaciens</name>
    <dbReference type="NCBI Taxonomy" id="68212"/>
    <lineage>
        <taxon>Bacteria</taxon>
        <taxon>Bacillati</taxon>
        <taxon>Actinomycetota</taxon>
        <taxon>Actinomycetes</taxon>
        <taxon>Kitasatosporales</taxon>
        <taxon>Streptomycetaceae</taxon>
        <taxon>Streptomyces</taxon>
    </lineage>
</organism>
<feature type="domain" description="EthD" evidence="1">
    <location>
        <begin position="11"/>
        <end position="102"/>
    </location>
</feature>
<reference evidence="2 3" key="1">
    <citation type="journal article" date="2010" name="ChemBioChem">
        <title>Cloning and characterization of the biosynthetic gene cluster of 16-membered macrolide antibiotic FD-891: involvement of a dual functional cytochrome P450 monooxygenase catalyzing epoxidation and hydroxylation.</title>
        <authorList>
            <person name="Kudo F."/>
            <person name="Motegi A."/>
            <person name="Mizoue K."/>
            <person name="Eguchi T."/>
        </authorList>
    </citation>
    <scope>NUCLEOTIDE SEQUENCE [LARGE SCALE GENOMIC DNA]</scope>
    <source>
        <strain evidence="2 3">A-8890</strain>
    </source>
</reference>
<protein>
    <recommendedName>
        <fullName evidence="1">EthD domain-containing protein</fullName>
    </recommendedName>
</protein>
<dbReference type="Proteomes" id="UP001321542">
    <property type="component" value="Chromosome"/>
</dbReference>
<evidence type="ECO:0000313" key="2">
    <source>
        <dbReference type="EMBL" id="BBC38771.1"/>
    </source>
</evidence>
<dbReference type="Gene3D" id="3.30.70.100">
    <property type="match status" value="2"/>
</dbReference>
<name>A0ABM7FLI6_9ACTN</name>
<sequence>MIKLVAAVRRRPGMTHAEFAEYIEKVHGGIALADKLTVRKYVQNHVLDGAYGALGDVGYQVKLPRDSVTELYFDDLESMGQTFAAPYSREVVGPDAVNFSDQPAALSLLVEESEAEAPRSATGKVKILHFLKAADGLAPEAFQKGLRRTYEDLLADPAGPARYVRGHEWNTALPGDGMAAYFGGVSEQPAYDAYSALWFDEVEALTGFRAWQEALAGHAEKRGAHFQPSLSFFLLTREVVIFDDLADGGAAS</sequence>